<dbReference type="InterPro" id="IPR013022">
    <property type="entry name" value="Xyl_isomerase-like_TIM-brl"/>
</dbReference>
<dbReference type="GO" id="GO:0008081">
    <property type="term" value="F:phosphoric diester hydrolase activity"/>
    <property type="evidence" value="ECO:0007669"/>
    <property type="project" value="TreeGrafter"/>
</dbReference>
<reference evidence="12" key="2">
    <citation type="submission" date="2013-12" db="EMBL/GenBank/DDBJ databases">
        <title>Evolution of pathogenesis and genome organization in the Tremellales.</title>
        <authorList>
            <person name="Cuomo C."/>
            <person name="Litvintseva A."/>
            <person name="Heitman J."/>
            <person name="Chen Y."/>
            <person name="Sun S."/>
            <person name="Springer D."/>
            <person name="Dromer F."/>
            <person name="Young S."/>
            <person name="Zeng Q."/>
            <person name="Chapman S."/>
            <person name="Gujja S."/>
            <person name="Saif S."/>
            <person name="Birren B."/>
        </authorList>
    </citation>
    <scope>NUCLEOTIDE SEQUENCE [LARGE SCALE GENOMIC DNA]</scope>
    <source>
        <strain evidence="12">CBS 10435</strain>
    </source>
</reference>
<evidence type="ECO:0000256" key="8">
    <source>
        <dbReference type="ARBA" id="ARBA00023204"/>
    </source>
</evidence>
<evidence type="ECO:0000256" key="7">
    <source>
        <dbReference type="ARBA" id="ARBA00022833"/>
    </source>
</evidence>
<evidence type="ECO:0000256" key="6">
    <source>
        <dbReference type="ARBA" id="ARBA00022801"/>
    </source>
</evidence>
<feature type="region of interest" description="Disordered" evidence="9">
    <location>
        <begin position="436"/>
        <end position="479"/>
    </location>
</feature>
<dbReference type="GO" id="GO:0006284">
    <property type="term" value="P:base-excision repair"/>
    <property type="evidence" value="ECO:0007669"/>
    <property type="project" value="TreeGrafter"/>
</dbReference>
<evidence type="ECO:0000256" key="9">
    <source>
        <dbReference type="SAM" id="MobiDB-lite"/>
    </source>
</evidence>
<gene>
    <name evidence="11" type="ORF">L486_04225</name>
</gene>
<evidence type="ECO:0000313" key="12">
    <source>
        <dbReference type="Proteomes" id="UP000092583"/>
    </source>
</evidence>
<dbReference type="GO" id="GO:0005739">
    <property type="term" value="C:mitochondrion"/>
    <property type="evidence" value="ECO:0007669"/>
    <property type="project" value="TreeGrafter"/>
</dbReference>
<keyword evidence="6" id="KW-0378">Hydrolase</keyword>
<dbReference type="InterPro" id="IPR018246">
    <property type="entry name" value="AP_endonuc_F2_Zn_BS"/>
</dbReference>
<dbReference type="GO" id="GO:0008270">
    <property type="term" value="F:zinc ion binding"/>
    <property type="evidence" value="ECO:0007669"/>
    <property type="project" value="InterPro"/>
</dbReference>
<dbReference type="NCBIfam" id="TIGR00587">
    <property type="entry name" value="nfo"/>
    <property type="match status" value="1"/>
</dbReference>
<dbReference type="InterPro" id="IPR001719">
    <property type="entry name" value="AP_endonuc_2"/>
</dbReference>
<organism evidence="11 12">
    <name type="scientific">Kwoniella mangroviensis CBS 10435</name>
    <dbReference type="NCBI Taxonomy" id="1331196"/>
    <lineage>
        <taxon>Eukaryota</taxon>
        <taxon>Fungi</taxon>
        <taxon>Dikarya</taxon>
        <taxon>Basidiomycota</taxon>
        <taxon>Agaricomycotina</taxon>
        <taxon>Tremellomycetes</taxon>
        <taxon>Tremellales</taxon>
        <taxon>Cryptococcaceae</taxon>
        <taxon>Kwoniella</taxon>
    </lineage>
</organism>
<dbReference type="PROSITE" id="PS00731">
    <property type="entry name" value="AP_NUCLEASE_F2_3"/>
    <property type="match status" value="1"/>
</dbReference>
<dbReference type="CDD" id="cd00019">
    <property type="entry name" value="AP2Ec"/>
    <property type="match status" value="1"/>
</dbReference>
<protein>
    <recommendedName>
        <fullName evidence="3">Apurinic-apyrimidinic endonuclease 1</fullName>
    </recommendedName>
</protein>
<keyword evidence="8" id="KW-0234">DNA repair</keyword>
<dbReference type="GO" id="GO:0003677">
    <property type="term" value="F:DNA binding"/>
    <property type="evidence" value="ECO:0007669"/>
    <property type="project" value="InterPro"/>
</dbReference>
<feature type="domain" description="Xylose isomerase-like TIM barrel" evidence="10">
    <location>
        <begin position="150"/>
        <end position="411"/>
    </location>
</feature>
<feature type="compositionally biased region" description="Basic and acidic residues" evidence="9">
    <location>
        <begin position="436"/>
        <end position="453"/>
    </location>
</feature>
<dbReference type="InterPro" id="IPR036237">
    <property type="entry name" value="Xyl_isomerase-like_sf"/>
</dbReference>
<evidence type="ECO:0000313" key="11">
    <source>
        <dbReference type="EMBL" id="OCF58195.1"/>
    </source>
</evidence>
<dbReference type="PROSITE" id="PS00729">
    <property type="entry name" value="AP_NUCLEASE_F2_1"/>
    <property type="match status" value="1"/>
</dbReference>
<reference evidence="11 12" key="1">
    <citation type="submission" date="2013-07" db="EMBL/GenBank/DDBJ databases">
        <title>The Genome Sequence of Kwoniella mangroviensis CBS10435.</title>
        <authorList>
            <consortium name="The Broad Institute Genome Sequencing Platform"/>
            <person name="Cuomo C."/>
            <person name="Litvintseva A."/>
            <person name="Chen Y."/>
            <person name="Heitman J."/>
            <person name="Sun S."/>
            <person name="Springer D."/>
            <person name="Dromer F."/>
            <person name="Young S.K."/>
            <person name="Zeng Q."/>
            <person name="Gargeya S."/>
            <person name="Fitzgerald M."/>
            <person name="Abouelleil A."/>
            <person name="Alvarado L."/>
            <person name="Berlin A.M."/>
            <person name="Chapman S.B."/>
            <person name="Dewar J."/>
            <person name="Goldberg J."/>
            <person name="Griggs A."/>
            <person name="Gujja S."/>
            <person name="Hansen M."/>
            <person name="Howarth C."/>
            <person name="Imamovic A."/>
            <person name="Larimer J."/>
            <person name="McCowan C."/>
            <person name="Murphy C."/>
            <person name="Pearson M."/>
            <person name="Priest M."/>
            <person name="Roberts A."/>
            <person name="Saif S."/>
            <person name="Shea T."/>
            <person name="Sykes S."/>
            <person name="Wortman J."/>
            <person name="Nusbaum C."/>
            <person name="Birren B."/>
        </authorList>
    </citation>
    <scope>NUCLEOTIDE SEQUENCE [LARGE SCALE GENOMIC DNA]</scope>
    <source>
        <strain evidence="11 12">CBS 10435</strain>
    </source>
</reference>
<comment type="cofactor">
    <cofactor evidence="1">
        <name>Zn(2+)</name>
        <dbReference type="ChEBI" id="CHEBI:29105"/>
    </cofactor>
</comment>
<dbReference type="PROSITE" id="PS51432">
    <property type="entry name" value="AP_NUCLEASE_F2_4"/>
    <property type="match status" value="1"/>
</dbReference>
<dbReference type="STRING" id="1331196.A0A1B9IRM3"/>
<dbReference type="Pfam" id="PF01261">
    <property type="entry name" value="AP_endonuc_2"/>
    <property type="match status" value="1"/>
</dbReference>
<keyword evidence="11" id="KW-0540">Nuclease</keyword>
<dbReference type="GO" id="GO:0005634">
    <property type="term" value="C:nucleus"/>
    <property type="evidence" value="ECO:0007669"/>
    <property type="project" value="TreeGrafter"/>
</dbReference>
<dbReference type="PROSITE" id="PS00730">
    <property type="entry name" value="AP_NUCLEASE_F2_2"/>
    <property type="match status" value="1"/>
</dbReference>
<dbReference type="PANTHER" id="PTHR21445">
    <property type="entry name" value="ENDONUCLEASE IV ENDODEOXYRIBONUCLEASE IV"/>
    <property type="match status" value="1"/>
</dbReference>
<evidence type="ECO:0000259" key="10">
    <source>
        <dbReference type="Pfam" id="PF01261"/>
    </source>
</evidence>
<dbReference type="FunFam" id="3.20.20.150:FF:000001">
    <property type="entry name" value="Probable endonuclease 4"/>
    <property type="match status" value="1"/>
</dbReference>
<dbReference type="SUPFAM" id="SSF51658">
    <property type="entry name" value="Xylose isomerase-like"/>
    <property type="match status" value="1"/>
</dbReference>
<dbReference type="HAMAP" id="MF_00152">
    <property type="entry name" value="Nfo"/>
    <property type="match status" value="1"/>
</dbReference>
<keyword evidence="7" id="KW-0862">Zinc</keyword>
<evidence type="ECO:0000256" key="2">
    <source>
        <dbReference type="ARBA" id="ARBA00005340"/>
    </source>
</evidence>
<keyword evidence="12" id="KW-1185">Reference proteome</keyword>
<accession>A0A1B9IRM3</accession>
<dbReference type="GO" id="GO:0003906">
    <property type="term" value="F:DNA-(apurinic or apyrimidinic site) endonuclease activity"/>
    <property type="evidence" value="ECO:0007669"/>
    <property type="project" value="TreeGrafter"/>
</dbReference>
<dbReference type="PANTHER" id="PTHR21445:SF0">
    <property type="entry name" value="APURINIC-APYRIMIDINIC ENDONUCLEASE"/>
    <property type="match status" value="1"/>
</dbReference>
<comment type="similarity">
    <text evidence="2">Belongs to the AP endonuclease 2 family.</text>
</comment>
<evidence type="ECO:0000256" key="1">
    <source>
        <dbReference type="ARBA" id="ARBA00001947"/>
    </source>
</evidence>
<keyword evidence="11" id="KW-0255">Endonuclease</keyword>
<evidence type="ECO:0000256" key="5">
    <source>
        <dbReference type="ARBA" id="ARBA00022763"/>
    </source>
</evidence>
<feature type="compositionally biased region" description="Polar residues" evidence="9">
    <location>
        <begin position="1"/>
        <end position="12"/>
    </location>
</feature>
<proteinExistence type="inferred from homology"/>
<keyword evidence="4" id="KW-0479">Metal-binding</keyword>
<name>A0A1B9IRM3_9TREE</name>
<dbReference type="OrthoDB" id="7663182at2759"/>
<dbReference type="Gene3D" id="3.20.20.150">
    <property type="entry name" value="Divalent-metal-dependent TIM barrel enzymes"/>
    <property type="match status" value="1"/>
</dbReference>
<feature type="region of interest" description="Disordered" evidence="9">
    <location>
        <begin position="1"/>
        <end position="98"/>
    </location>
</feature>
<dbReference type="EMBL" id="KI669462">
    <property type="protein sequence ID" value="OCF58195.1"/>
    <property type="molecule type" value="Genomic_DNA"/>
</dbReference>
<evidence type="ECO:0000256" key="4">
    <source>
        <dbReference type="ARBA" id="ARBA00022723"/>
    </source>
</evidence>
<dbReference type="AlphaFoldDB" id="A0A1B9IRM3"/>
<dbReference type="SMART" id="SM00518">
    <property type="entry name" value="AP2Ec"/>
    <property type="match status" value="1"/>
</dbReference>
<dbReference type="Proteomes" id="UP000092583">
    <property type="component" value="Unassembled WGS sequence"/>
</dbReference>
<keyword evidence="5" id="KW-0227">DNA damage</keyword>
<sequence length="479" mass="52241">MPPRRSTGSTTAPKRERSTSSSSLSDIPANKPKSTSKAKGKSNGDDSKVSVKPKTALADDAKAGDDDPAEVEPPKKKARVAKAKVWPPPELSPDIHPPRNGYPIFKLPTPTSAKNGALPPSTKEDRPMLLGAHVSIAGGPAGALLRAGVAGANGLALFMKSQRQWKSNPFEPEAIERFRSLMKRKEDGGLGYPPESILVHGSYLINLGNPDEAKWNNSYECFKDDIYRCHQLGIKLYNWHPGSTVGACTKEESFALIAKAINRVHKEVPEVVTVIENMANAGSNIVGTAFSELAAIIALVEDKSRVRVCLDTCHLFAAGYDLRTPEAYAETMKKFDEEVGNGYLGGMHLNDSKADLAGNKDLHENIGLGKIGLTGFRCIMRDPLMSGIPLVLETPAPEKALEVGDLAIWMREIKLLYEIQGIDDEQWEVKKDEIEKRWRKERDGINPPKDKGPGPKGKAKPAPKGKKKAKKDESDEDDE</sequence>
<evidence type="ECO:0000256" key="3">
    <source>
        <dbReference type="ARBA" id="ARBA00021759"/>
    </source>
</evidence>
<feature type="compositionally biased region" description="Basic residues" evidence="9">
    <location>
        <begin position="457"/>
        <end position="469"/>
    </location>
</feature>